<dbReference type="Pfam" id="PF07835">
    <property type="entry name" value="COX4_pro_2"/>
    <property type="match status" value="1"/>
</dbReference>
<protein>
    <submittedName>
        <fullName evidence="3">Aa3-type cytochrome c oxidase subunit IV</fullName>
    </submittedName>
</protein>
<evidence type="ECO:0000259" key="2">
    <source>
        <dbReference type="Pfam" id="PF07835"/>
    </source>
</evidence>
<dbReference type="AlphaFoldDB" id="A0A2W5A9D3"/>
<keyword evidence="1" id="KW-0812">Transmembrane</keyword>
<evidence type="ECO:0000313" key="4">
    <source>
        <dbReference type="Proteomes" id="UP000249066"/>
    </source>
</evidence>
<keyword evidence="1" id="KW-1133">Transmembrane helix</keyword>
<organism evidence="3 4">
    <name type="scientific">Sphingomonas sanxanigenens</name>
    <dbReference type="NCBI Taxonomy" id="397260"/>
    <lineage>
        <taxon>Bacteria</taxon>
        <taxon>Pseudomonadati</taxon>
        <taxon>Pseudomonadota</taxon>
        <taxon>Alphaproteobacteria</taxon>
        <taxon>Sphingomonadales</taxon>
        <taxon>Sphingomonadaceae</taxon>
        <taxon>Sphingomonas</taxon>
    </lineage>
</organism>
<dbReference type="InterPro" id="IPR012422">
    <property type="entry name" value="Cyt_c_oxidase_su4_bac-aa3"/>
</dbReference>
<feature type="domain" description="Cytochrome c oxidase subunit IV bacterial aa3 type" evidence="2">
    <location>
        <begin position="3"/>
        <end position="38"/>
    </location>
</feature>
<comment type="caution">
    <text evidence="3">The sequence shown here is derived from an EMBL/GenBank/DDBJ whole genome shotgun (WGS) entry which is preliminary data.</text>
</comment>
<accession>A0A2W5A9D3</accession>
<evidence type="ECO:0000313" key="3">
    <source>
        <dbReference type="EMBL" id="PZO89842.1"/>
    </source>
</evidence>
<dbReference type="Gene3D" id="1.20.5.160">
    <property type="entry name" value="Bacterial aa3 type cytochrome c oxidase subunit IV"/>
    <property type="match status" value="1"/>
</dbReference>
<dbReference type="Proteomes" id="UP000249066">
    <property type="component" value="Unassembled WGS sequence"/>
</dbReference>
<dbReference type="SUPFAM" id="SSF81469">
    <property type="entry name" value="Bacterial aa3 type cytochrome c oxidase subunit IV"/>
    <property type="match status" value="1"/>
</dbReference>
<evidence type="ECO:0000256" key="1">
    <source>
        <dbReference type="SAM" id="Phobius"/>
    </source>
</evidence>
<dbReference type="EMBL" id="QFNN01000044">
    <property type="protein sequence ID" value="PZO89842.1"/>
    <property type="molecule type" value="Genomic_DNA"/>
</dbReference>
<proteinExistence type="predicted"/>
<feature type="transmembrane region" description="Helical" evidence="1">
    <location>
        <begin position="20"/>
        <end position="40"/>
    </location>
</feature>
<name>A0A2W5A9D3_9SPHN</name>
<gene>
    <name evidence="3" type="ORF">DI623_08840</name>
</gene>
<reference evidence="3 4" key="1">
    <citation type="submission" date="2017-08" db="EMBL/GenBank/DDBJ databases">
        <title>Infants hospitalized years apart are colonized by the same room-sourced microbial strains.</title>
        <authorList>
            <person name="Brooks B."/>
            <person name="Olm M.R."/>
            <person name="Firek B.A."/>
            <person name="Baker R."/>
            <person name="Thomas B.C."/>
            <person name="Morowitz M.J."/>
            <person name="Banfield J.F."/>
        </authorList>
    </citation>
    <scope>NUCLEOTIDE SEQUENCE [LARGE SCALE GENOMIC DNA]</scope>
    <source>
        <strain evidence="3">S2_018_000_R2_101</strain>
    </source>
</reference>
<sequence>MTASSDFKAHEETYRGFVGWLKTGTVIVALIAALVIFLIAR</sequence>
<dbReference type="InterPro" id="IPR036596">
    <property type="entry name" value="Cyt-C_aa3_sf"/>
</dbReference>
<keyword evidence="1" id="KW-0472">Membrane</keyword>